<dbReference type="CDD" id="cd08048">
    <property type="entry name" value="HFD_TAF11"/>
    <property type="match status" value="1"/>
</dbReference>
<dbReference type="GO" id="GO:0005669">
    <property type="term" value="C:transcription factor TFIID complex"/>
    <property type="evidence" value="ECO:0007669"/>
    <property type="project" value="InterPro"/>
</dbReference>
<evidence type="ECO:0000256" key="3">
    <source>
        <dbReference type="ARBA" id="ARBA00023015"/>
    </source>
</evidence>
<dbReference type="Gene3D" id="1.10.20.10">
    <property type="entry name" value="Histone, subunit A"/>
    <property type="match status" value="1"/>
</dbReference>
<gene>
    <name evidence="8" type="ORF">VSP0166_LOCUS2757</name>
</gene>
<dbReference type="GO" id="GO:0016251">
    <property type="term" value="F:RNA polymerase II general transcription initiation factor activity"/>
    <property type="evidence" value="ECO:0007669"/>
    <property type="project" value="TreeGrafter"/>
</dbReference>
<evidence type="ECO:0000256" key="5">
    <source>
        <dbReference type="ARBA" id="ARBA00023242"/>
    </source>
</evidence>
<evidence type="ECO:0000313" key="8">
    <source>
        <dbReference type="EMBL" id="CAE2204725.1"/>
    </source>
</evidence>
<dbReference type="EMBL" id="HBKP01003806">
    <property type="protein sequence ID" value="CAE2204725.1"/>
    <property type="molecule type" value="Transcribed_RNA"/>
</dbReference>
<dbReference type="GO" id="GO:0051123">
    <property type="term" value="P:RNA polymerase II preinitiation complex assembly"/>
    <property type="evidence" value="ECO:0007669"/>
    <property type="project" value="InterPro"/>
</dbReference>
<evidence type="ECO:0000256" key="4">
    <source>
        <dbReference type="ARBA" id="ARBA00023163"/>
    </source>
</evidence>
<feature type="domain" description="TAFII28-like protein" evidence="7">
    <location>
        <begin position="40"/>
        <end position="122"/>
    </location>
</feature>
<dbReference type="InterPro" id="IPR009072">
    <property type="entry name" value="Histone-fold"/>
</dbReference>
<protein>
    <recommendedName>
        <fullName evidence="7">TAFII28-like protein domain-containing protein</fullName>
    </recommendedName>
</protein>
<keyword evidence="4" id="KW-0804">Transcription</keyword>
<dbReference type="GO" id="GO:0046982">
    <property type="term" value="F:protein heterodimerization activity"/>
    <property type="evidence" value="ECO:0007669"/>
    <property type="project" value="InterPro"/>
</dbReference>
<sequence>MDGSDSDENLAGLGLVSDEGTDTEDIKGDPTLAQIKLLKPQFTPTQLDRFDNFRKVTFGKPAVREIMKRVTKKTANEAIVVAMIGITKVFVGELVETSRTAMDERGELGPIQPRHIREAYRRLKMANKIPYFKKQRKVFRRR</sequence>
<dbReference type="SUPFAM" id="SSF47113">
    <property type="entry name" value="Histone-fold"/>
    <property type="match status" value="1"/>
</dbReference>
<name>A0A7S4M734_9EUKA</name>
<comment type="subcellular location">
    <subcellularLocation>
        <location evidence="1">Nucleus</location>
    </subcellularLocation>
</comment>
<dbReference type="InterPro" id="IPR006809">
    <property type="entry name" value="TAFII28_dom"/>
</dbReference>
<dbReference type="PANTHER" id="PTHR13218:SF8">
    <property type="entry name" value="TRANSCRIPTION INITIATION FACTOR TFIID SUBUNIT 11"/>
    <property type="match status" value="1"/>
</dbReference>
<keyword evidence="5" id="KW-0539">Nucleus</keyword>
<comment type="similarity">
    <text evidence="2">Belongs to the TAF11 family.</text>
</comment>
<organism evidence="8">
    <name type="scientific">Vannella robusta</name>
    <dbReference type="NCBI Taxonomy" id="1487602"/>
    <lineage>
        <taxon>Eukaryota</taxon>
        <taxon>Amoebozoa</taxon>
        <taxon>Discosea</taxon>
        <taxon>Flabellinia</taxon>
        <taxon>Vannellidae</taxon>
        <taxon>Vannella</taxon>
    </lineage>
</organism>
<feature type="region of interest" description="Disordered" evidence="6">
    <location>
        <begin position="1"/>
        <end position="27"/>
    </location>
</feature>
<evidence type="ECO:0000259" key="7">
    <source>
        <dbReference type="Pfam" id="PF04719"/>
    </source>
</evidence>
<dbReference type="Pfam" id="PF04719">
    <property type="entry name" value="TAFII28"/>
    <property type="match status" value="1"/>
</dbReference>
<keyword evidence="3" id="KW-0805">Transcription regulation</keyword>
<evidence type="ECO:0000256" key="1">
    <source>
        <dbReference type="ARBA" id="ARBA00004123"/>
    </source>
</evidence>
<dbReference type="PANTHER" id="PTHR13218">
    <property type="entry name" value="TRANSCRIPTION INITIATION FACTOR TFIID SUBUNIT 11-RELATED"/>
    <property type="match status" value="1"/>
</dbReference>
<evidence type="ECO:0000256" key="6">
    <source>
        <dbReference type="SAM" id="MobiDB-lite"/>
    </source>
</evidence>
<reference evidence="8" key="1">
    <citation type="submission" date="2021-01" db="EMBL/GenBank/DDBJ databases">
        <authorList>
            <person name="Corre E."/>
            <person name="Pelletier E."/>
            <person name="Niang G."/>
            <person name="Scheremetjew M."/>
            <person name="Finn R."/>
            <person name="Kale V."/>
            <person name="Holt S."/>
            <person name="Cochrane G."/>
            <person name="Meng A."/>
            <person name="Brown T."/>
            <person name="Cohen L."/>
        </authorList>
    </citation>
    <scope>NUCLEOTIDE SEQUENCE</scope>
    <source>
        <strain evidence="8">DIVA3 518/3/11/1/6</strain>
    </source>
</reference>
<evidence type="ECO:0000256" key="2">
    <source>
        <dbReference type="ARBA" id="ARBA00009788"/>
    </source>
</evidence>
<dbReference type="AlphaFoldDB" id="A0A7S4M734"/>
<dbReference type="InterPro" id="IPR045127">
    <property type="entry name" value="TAF11-like"/>
</dbReference>
<proteinExistence type="inferred from homology"/>
<accession>A0A7S4M734</accession>